<name>A0A180GQB7_PUCT1</name>
<organism evidence="3">
    <name type="scientific">Puccinia triticina (isolate 1-1 / race 1 (BBBD))</name>
    <name type="common">Brown leaf rust fungus</name>
    <dbReference type="NCBI Taxonomy" id="630390"/>
    <lineage>
        <taxon>Eukaryota</taxon>
        <taxon>Fungi</taxon>
        <taxon>Dikarya</taxon>
        <taxon>Basidiomycota</taxon>
        <taxon>Pucciniomycotina</taxon>
        <taxon>Pucciniomycetes</taxon>
        <taxon>Pucciniales</taxon>
        <taxon>Pucciniaceae</taxon>
        <taxon>Puccinia</taxon>
    </lineage>
</organism>
<feature type="domain" description="DUF7143" evidence="2">
    <location>
        <begin position="30"/>
        <end position="176"/>
    </location>
</feature>
<dbReference type="Proteomes" id="UP000005240">
    <property type="component" value="Unassembled WGS sequence"/>
</dbReference>
<dbReference type="VEuPathDB" id="FungiDB:PTTG_26919"/>
<evidence type="ECO:0000313" key="5">
    <source>
        <dbReference type="Proteomes" id="UP000005240"/>
    </source>
</evidence>
<reference evidence="3" key="1">
    <citation type="submission" date="2009-11" db="EMBL/GenBank/DDBJ databases">
        <authorList>
            <consortium name="The Broad Institute Genome Sequencing Platform"/>
            <person name="Ward D."/>
            <person name="Feldgarden M."/>
            <person name="Earl A."/>
            <person name="Young S.K."/>
            <person name="Zeng Q."/>
            <person name="Koehrsen M."/>
            <person name="Alvarado L."/>
            <person name="Berlin A."/>
            <person name="Bochicchio J."/>
            <person name="Borenstein D."/>
            <person name="Chapman S.B."/>
            <person name="Chen Z."/>
            <person name="Engels R."/>
            <person name="Freedman E."/>
            <person name="Gellesch M."/>
            <person name="Goldberg J."/>
            <person name="Griggs A."/>
            <person name="Gujja S."/>
            <person name="Heilman E."/>
            <person name="Heiman D."/>
            <person name="Hepburn T."/>
            <person name="Howarth C."/>
            <person name="Jen D."/>
            <person name="Larson L."/>
            <person name="Lewis B."/>
            <person name="Mehta T."/>
            <person name="Park D."/>
            <person name="Pearson M."/>
            <person name="Roberts A."/>
            <person name="Saif S."/>
            <person name="Shea T."/>
            <person name="Shenoy N."/>
            <person name="Sisk P."/>
            <person name="Stolte C."/>
            <person name="Sykes S."/>
            <person name="Thomson T."/>
            <person name="Walk T."/>
            <person name="White J."/>
            <person name="Yandava C."/>
            <person name="Izard J."/>
            <person name="Baranova O.V."/>
            <person name="Blanton J.M."/>
            <person name="Tanner A.C."/>
            <person name="Dewhirst F.E."/>
            <person name="Haas B."/>
            <person name="Nusbaum C."/>
            <person name="Birren B."/>
        </authorList>
    </citation>
    <scope>NUCLEOTIDE SEQUENCE [LARGE SCALE GENOMIC DNA]</scope>
    <source>
        <strain evidence="3">1-1 BBBD Race 1</strain>
    </source>
</reference>
<dbReference type="PANTHER" id="PTHR37592:SF1">
    <property type="match status" value="1"/>
</dbReference>
<protein>
    <recommendedName>
        <fullName evidence="2">DUF7143 domain-containing protein</fullName>
    </recommendedName>
</protein>
<dbReference type="InterPro" id="IPR055567">
    <property type="entry name" value="DUF7143"/>
</dbReference>
<dbReference type="EMBL" id="ADAS02000037">
    <property type="protein sequence ID" value="OAV94741.1"/>
    <property type="molecule type" value="Genomic_DNA"/>
</dbReference>
<dbReference type="EnsemblFungi" id="PTTG_26919-t43_1">
    <property type="protein sequence ID" value="PTTG_26919-t43_1-p1"/>
    <property type="gene ID" value="PTTG_26919"/>
</dbReference>
<evidence type="ECO:0000313" key="4">
    <source>
        <dbReference type="EnsemblFungi" id="PTTG_26919-t43_1-p1"/>
    </source>
</evidence>
<dbReference type="Pfam" id="PF23631">
    <property type="entry name" value="DUF7143"/>
    <property type="match status" value="1"/>
</dbReference>
<reference evidence="3" key="2">
    <citation type="submission" date="2016-05" db="EMBL/GenBank/DDBJ databases">
        <title>Comparative analysis highlights variable genome content of wheat rusts and divergence of the mating loci.</title>
        <authorList>
            <person name="Cuomo C.A."/>
            <person name="Bakkeren G."/>
            <person name="Szabo L."/>
            <person name="Khalil H."/>
            <person name="Joly D."/>
            <person name="Goldberg J."/>
            <person name="Young S."/>
            <person name="Zeng Q."/>
            <person name="Fellers J."/>
        </authorList>
    </citation>
    <scope>NUCLEOTIDE SEQUENCE [LARGE SCALE GENOMIC DNA]</scope>
    <source>
        <strain evidence="3">1-1 BBBD Race 1</strain>
    </source>
</reference>
<feature type="signal peptide" evidence="1">
    <location>
        <begin position="1"/>
        <end position="19"/>
    </location>
</feature>
<reference evidence="4" key="4">
    <citation type="submission" date="2025-05" db="UniProtKB">
        <authorList>
            <consortium name="EnsemblFungi"/>
        </authorList>
    </citation>
    <scope>IDENTIFICATION</scope>
    <source>
        <strain evidence="4">isolate 1-1 / race 1 (BBBD)</strain>
    </source>
</reference>
<reference evidence="4 5" key="3">
    <citation type="journal article" date="2017" name="G3 (Bethesda)">
        <title>Comparative analysis highlights variable genome content of wheat rusts and divergence of the mating loci.</title>
        <authorList>
            <person name="Cuomo C.A."/>
            <person name="Bakkeren G."/>
            <person name="Khalil H.B."/>
            <person name="Panwar V."/>
            <person name="Joly D."/>
            <person name="Linning R."/>
            <person name="Sakthikumar S."/>
            <person name="Song X."/>
            <person name="Adiconis X."/>
            <person name="Fan L."/>
            <person name="Goldberg J.M."/>
            <person name="Levin J.Z."/>
            <person name="Young S."/>
            <person name="Zeng Q."/>
            <person name="Anikster Y."/>
            <person name="Bruce M."/>
            <person name="Wang M."/>
            <person name="Yin C."/>
            <person name="McCallum B."/>
            <person name="Szabo L.J."/>
            <person name="Hulbert S."/>
            <person name="Chen X."/>
            <person name="Fellers J.P."/>
        </authorList>
    </citation>
    <scope>NUCLEOTIDE SEQUENCE</scope>
    <source>
        <strain evidence="4">isolate 1-1 / race 1 (BBBD)</strain>
        <strain evidence="5">Isolate 1-1 / race 1 (BBBD)</strain>
    </source>
</reference>
<keyword evidence="1" id="KW-0732">Signal</keyword>
<evidence type="ECO:0000259" key="2">
    <source>
        <dbReference type="Pfam" id="PF23631"/>
    </source>
</evidence>
<evidence type="ECO:0000256" key="1">
    <source>
        <dbReference type="SAM" id="SignalP"/>
    </source>
</evidence>
<sequence>MLFPLILILVFHSASIVKCQGTNLCYLTGGTVPLTKEVVPPTDVKCPGGKTVLGKVPDLLVDNTRFSQIDFTQSKSKPGRFALDKFTFSGEADRPALLTAGKLYTAANAALRVRGDKNTINKLKVVDFFIASQIEAAKGEAGNANQARLLDKVLKNCIGKSCSSKDRDDLTVMRKKLDKS</sequence>
<dbReference type="PANTHER" id="PTHR37592">
    <property type="match status" value="1"/>
</dbReference>
<proteinExistence type="predicted"/>
<dbReference type="AlphaFoldDB" id="A0A180GQB7"/>
<gene>
    <name evidence="3" type="ORF">PTTG_26919</name>
</gene>
<feature type="chain" id="PRO_5008110176" description="DUF7143 domain-containing protein" evidence="1">
    <location>
        <begin position="20"/>
        <end position="180"/>
    </location>
</feature>
<evidence type="ECO:0000313" key="3">
    <source>
        <dbReference type="EMBL" id="OAV94741.1"/>
    </source>
</evidence>
<accession>A0A180GQB7</accession>
<dbReference type="OrthoDB" id="2507284at2759"/>
<keyword evidence="5" id="KW-1185">Reference proteome</keyword>